<keyword evidence="1" id="KW-0732">Signal</keyword>
<feature type="chain" id="PRO_5021479187" description="Lipoprotein" evidence="1">
    <location>
        <begin position="24"/>
        <end position="185"/>
    </location>
</feature>
<evidence type="ECO:0000313" key="3">
    <source>
        <dbReference type="Proteomes" id="UP000318717"/>
    </source>
</evidence>
<evidence type="ECO:0000313" key="2">
    <source>
        <dbReference type="EMBL" id="GEA50410.1"/>
    </source>
</evidence>
<sequence length="185" mass="20691">MLKRWLQGCVVGLGLLLSGCASYSITEKEMTDYLQDNVSFEQSVGVENLLYAQVSVDDLEVRIGRADVDRVSIFASTLAKIQMWGNPNQNLDLDLEFSAIPEYDAQSGEIFLKSIRLEQFNEKGDQRLVPEIKQLLKPAVSMIGYGLSQQPVYKLDSNVVQEALIKSAEPSLSIKDNKLVIELFD</sequence>
<evidence type="ECO:0008006" key="4">
    <source>
        <dbReference type="Google" id="ProtNLM"/>
    </source>
</evidence>
<accession>A0A4Y3HUH1</accession>
<protein>
    <recommendedName>
        <fullName evidence="4">Lipoprotein</fullName>
    </recommendedName>
</protein>
<dbReference type="EMBL" id="BJLF01000004">
    <property type="protein sequence ID" value="GEA50410.1"/>
    <property type="molecule type" value="Genomic_DNA"/>
</dbReference>
<evidence type="ECO:0000256" key="1">
    <source>
        <dbReference type="SAM" id="SignalP"/>
    </source>
</evidence>
<proteinExistence type="predicted"/>
<feature type="signal peptide" evidence="1">
    <location>
        <begin position="1"/>
        <end position="23"/>
    </location>
</feature>
<dbReference type="Gene3D" id="3.15.10.40">
    <property type="entry name" value="Uncharacterised protein PF07273, DUF1439"/>
    <property type="match status" value="1"/>
</dbReference>
<dbReference type="Pfam" id="PF07273">
    <property type="entry name" value="DUF1439"/>
    <property type="match status" value="1"/>
</dbReference>
<dbReference type="RefSeq" id="WP_141344799.1">
    <property type="nucleotide sequence ID" value="NZ_BJLF01000004.1"/>
</dbReference>
<keyword evidence="3" id="KW-1185">Reference proteome</keyword>
<dbReference type="OrthoDB" id="5688063at2"/>
<dbReference type="InterPro" id="IPR010835">
    <property type="entry name" value="DUF1439"/>
</dbReference>
<dbReference type="Proteomes" id="UP000318717">
    <property type="component" value="Unassembled WGS sequence"/>
</dbReference>
<dbReference type="PROSITE" id="PS51257">
    <property type="entry name" value="PROKAR_LIPOPROTEIN"/>
    <property type="match status" value="1"/>
</dbReference>
<organism evidence="2 3">
    <name type="scientific">Vibrio inusitatus NBRC 102082</name>
    <dbReference type="NCBI Taxonomy" id="1219070"/>
    <lineage>
        <taxon>Bacteria</taxon>
        <taxon>Pseudomonadati</taxon>
        <taxon>Pseudomonadota</taxon>
        <taxon>Gammaproteobacteria</taxon>
        <taxon>Vibrionales</taxon>
        <taxon>Vibrionaceae</taxon>
        <taxon>Vibrio</taxon>
    </lineage>
</organism>
<name>A0A4Y3HUH1_9VIBR</name>
<reference evidence="2 3" key="1">
    <citation type="submission" date="2019-06" db="EMBL/GenBank/DDBJ databases">
        <title>Whole genome shotgun sequence of Vibrio inusitatus NBRC 102082.</title>
        <authorList>
            <person name="Hosoyama A."/>
            <person name="Uohara A."/>
            <person name="Ohji S."/>
            <person name="Ichikawa N."/>
        </authorList>
    </citation>
    <scope>NUCLEOTIDE SEQUENCE [LARGE SCALE GENOMIC DNA]</scope>
    <source>
        <strain evidence="2 3">NBRC 102082</strain>
    </source>
</reference>
<dbReference type="AlphaFoldDB" id="A0A4Y3HUH1"/>
<comment type="caution">
    <text evidence="2">The sequence shown here is derived from an EMBL/GenBank/DDBJ whole genome shotgun (WGS) entry which is preliminary data.</text>
</comment>
<gene>
    <name evidence="2" type="ORF">VIN01S_12140</name>
</gene>